<proteinExistence type="predicted"/>
<dbReference type="EMBL" id="JH126403">
    <property type="protein sequence ID" value="EGX90377.1"/>
    <property type="molecule type" value="Genomic_DNA"/>
</dbReference>
<dbReference type="KEGG" id="cmt:CCM_06797"/>
<dbReference type="AlphaFoldDB" id="G3JL03"/>
<dbReference type="GeneID" id="18168808"/>
<dbReference type="RefSeq" id="XP_006671998.1">
    <property type="nucleotide sequence ID" value="XM_006671935.1"/>
</dbReference>
<keyword evidence="3" id="KW-1185">Reference proteome</keyword>
<dbReference type="VEuPathDB" id="FungiDB:CCM_06797"/>
<gene>
    <name evidence="2" type="ORF">CCM_06797</name>
</gene>
<evidence type="ECO:0000313" key="2">
    <source>
        <dbReference type="EMBL" id="EGX90377.1"/>
    </source>
</evidence>
<dbReference type="InParanoid" id="G3JL03"/>
<feature type="region of interest" description="Disordered" evidence="1">
    <location>
        <begin position="1"/>
        <end position="61"/>
    </location>
</feature>
<protein>
    <submittedName>
        <fullName evidence="2">Uncharacterized protein</fullName>
    </submittedName>
</protein>
<accession>G3JL03</accession>
<evidence type="ECO:0000313" key="3">
    <source>
        <dbReference type="Proteomes" id="UP000001610"/>
    </source>
</evidence>
<feature type="compositionally biased region" description="Polar residues" evidence="1">
    <location>
        <begin position="1"/>
        <end position="10"/>
    </location>
</feature>
<organism evidence="2 3">
    <name type="scientific">Cordyceps militaris (strain CM01)</name>
    <name type="common">Caterpillar fungus</name>
    <dbReference type="NCBI Taxonomy" id="983644"/>
    <lineage>
        <taxon>Eukaryota</taxon>
        <taxon>Fungi</taxon>
        <taxon>Dikarya</taxon>
        <taxon>Ascomycota</taxon>
        <taxon>Pezizomycotina</taxon>
        <taxon>Sordariomycetes</taxon>
        <taxon>Hypocreomycetidae</taxon>
        <taxon>Hypocreales</taxon>
        <taxon>Cordycipitaceae</taxon>
        <taxon>Cordyceps</taxon>
    </lineage>
</organism>
<sequence>MCTSNCNTMELNGPDNKPDTSPMPKDRHRKQRSNPDRKPITHQMPVNQKSRPSPLVAGNTK</sequence>
<name>G3JL03_CORMM</name>
<dbReference type="Proteomes" id="UP000001610">
    <property type="component" value="Unassembled WGS sequence"/>
</dbReference>
<dbReference type="HOGENOM" id="CLU_2922545_0_0_1"/>
<evidence type="ECO:0000256" key="1">
    <source>
        <dbReference type="SAM" id="MobiDB-lite"/>
    </source>
</evidence>
<reference evidence="2 3" key="1">
    <citation type="journal article" date="2011" name="Genome Biol.">
        <title>Genome sequence of the insect pathogenic fungus Cordyceps militaris, a valued traditional Chinese medicine.</title>
        <authorList>
            <person name="Zheng P."/>
            <person name="Xia Y."/>
            <person name="Xiao G."/>
            <person name="Xiong C."/>
            <person name="Hu X."/>
            <person name="Zhang S."/>
            <person name="Zheng H."/>
            <person name="Huang Y."/>
            <person name="Zhou Y."/>
            <person name="Wang S."/>
            <person name="Zhao G.P."/>
            <person name="Liu X."/>
            <person name="St Leger R.J."/>
            <person name="Wang C."/>
        </authorList>
    </citation>
    <scope>NUCLEOTIDE SEQUENCE [LARGE SCALE GENOMIC DNA]</scope>
    <source>
        <strain evidence="2 3">CM01</strain>
    </source>
</reference>